<evidence type="ECO:0000313" key="2">
    <source>
        <dbReference type="EMBL" id="KAK8386362.1"/>
    </source>
</evidence>
<keyword evidence="3" id="KW-1185">Reference proteome</keyword>
<comment type="caution">
    <text evidence="2">The sequence shown here is derived from an EMBL/GenBank/DDBJ whole genome shotgun (WGS) entry which is preliminary data.</text>
</comment>
<reference evidence="2 3" key="1">
    <citation type="submission" date="2023-03" db="EMBL/GenBank/DDBJ databases">
        <title>High-quality genome of Scylla paramamosain provides insights in environmental adaptation.</title>
        <authorList>
            <person name="Zhang L."/>
        </authorList>
    </citation>
    <scope>NUCLEOTIDE SEQUENCE [LARGE SCALE GENOMIC DNA]</scope>
    <source>
        <strain evidence="2">LZ_2023a</strain>
        <tissue evidence="2">Muscle</tissue>
    </source>
</reference>
<dbReference type="EMBL" id="JARAKH010000031">
    <property type="protein sequence ID" value="KAK8386362.1"/>
    <property type="molecule type" value="Genomic_DNA"/>
</dbReference>
<dbReference type="AlphaFoldDB" id="A0AAW0TIA2"/>
<feature type="chain" id="PRO_5043765963" evidence="1">
    <location>
        <begin position="24"/>
        <end position="246"/>
    </location>
</feature>
<evidence type="ECO:0000313" key="3">
    <source>
        <dbReference type="Proteomes" id="UP001487740"/>
    </source>
</evidence>
<name>A0AAW0TIA2_SCYPA</name>
<gene>
    <name evidence="2" type="ORF">O3P69_010791</name>
</gene>
<organism evidence="2 3">
    <name type="scientific">Scylla paramamosain</name>
    <name type="common">Mud crab</name>
    <dbReference type="NCBI Taxonomy" id="85552"/>
    <lineage>
        <taxon>Eukaryota</taxon>
        <taxon>Metazoa</taxon>
        <taxon>Ecdysozoa</taxon>
        <taxon>Arthropoda</taxon>
        <taxon>Crustacea</taxon>
        <taxon>Multicrustacea</taxon>
        <taxon>Malacostraca</taxon>
        <taxon>Eumalacostraca</taxon>
        <taxon>Eucarida</taxon>
        <taxon>Decapoda</taxon>
        <taxon>Pleocyemata</taxon>
        <taxon>Brachyura</taxon>
        <taxon>Eubrachyura</taxon>
        <taxon>Portunoidea</taxon>
        <taxon>Portunidae</taxon>
        <taxon>Portuninae</taxon>
        <taxon>Scylla</taxon>
    </lineage>
</organism>
<feature type="signal peptide" evidence="1">
    <location>
        <begin position="1"/>
        <end position="23"/>
    </location>
</feature>
<sequence length="246" mass="26958">MVQGTPCLTKCIVVLSCVSCVLSAALQNTQPDESQSDVEKRAARDPMLRYLLVAMAQPGPRYAAPQILSRGVRRIGSEFLGKRSIAVSGTEKMCEPDPCVAEEDRDHADDLKKEQMSFTGQYNEQNGAGDLQDAPDKRALGDLSRSRLARYFSLLLNKKMGSEFLGKRAMGSEFLGKRAMGSEFLGKRAMGSEFLGKRAMGSEFLGKRAMGSEFLGKRAMGSEFLGKRAMGSEFLGKRAMGSEFPW</sequence>
<evidence type="ECO:0000256" key="1">
    <source>
        <dbReference type="SAM" id="SignalP"/>
    </source>
</evidence>
<accession>A0AAW0TIA2</accession>
<protein>
    <submittedName>
        <fullName evidence="2">Uncharacterized protein</fullName>
    </submittedName>
</protein>
<dbReference type="Proteomes" id="UP001487740">
    <property type="component" value="Unassembled WGS sequence"/>
</dbReference>
<proteinExistence type="predicted"/>
<keyword evidence="1" id="KW-0732">Signal</keyword>